<dbReference type="EMBL" id="BAAAHP010000331">
    <property type="protein sequence ID" value="GAA0908884.1"/>
    <property type="molecule type" value="Genomic_DNA"/>
</dbReference>
<feature type="transmembrane region" description="Helical" evidence="1">
    <location>
        <begin position="90"/>
        <end position="108"/>
    </location>
</feature>
<feature type="transmembrane region" description="Helical" evidence="1">
    <location>
        <begin position="59"/>
        <end position="78"/>
    </location>
</feature>
<keyword evidence="1" id="KW-0472">Membrane</keyword>
<organism evidence="2 3">
    <name type="scientific">Pseudonocardia zijingensis</name>
    <dbReference type="NCBI Taxonomy" id="153376"/>
    <lineage>
        <taxon>Bacteria</taxon>
        <taxon>Bacillati</taxon>
        <taxon>Actinomycetota</taxon>
        <taxon>Actinomycetes</taxon>
        <taxon>Pseudonocardiales</taxon>
        <taxon>Pseudonocardiaceae</taxon>
        <taxon>Pseudonocardia</taxon>
    </lineage>
</organism>
<feature type="transmembrane region" description="Helical" evidence="1">
    <location>
        <begin position="368"/>
        <end position="387"/>
    </location>
</feature>
<proteinExistence type="predicted"/>
<comment type="caution">
    <text evidence="2">The sequence shown here is derived from an EMBL/GenBank/DDBJ whole genome shotgun (WGS) entry which is preliminary data.</text>
</comment>
<name>A0ABP3YX62_9PSEU</name>
<dbReference type="RefSeq" id="WP_343946967.1">
    <property type="nucleotide sequence ID" value="NZ_BAAAHP010000331.1"/>
</dbReference>
<keyword evidence="1" id="KW-0812">Transmembrane</keyword>
<evidence type="ECO:0000313" key="2">
    <source>
        <dbReference type="EMBL" id="GAA0908884.1"/>
    </source>
</evidence>
<keyword evidence="1" id="KW-1133">Transmembrane helix</keyword>
<evidence type="ECO:0008006" key="4">
    <source>
        <dbReference type="Google" id="ProtNLM"/>
    </source>
</evidence>
<reference evidence="3" key="1">
    <citation type="journal article" date="2019" name="Int. J. Syst. Evol. Microbiol.">
        <title>The Global Catalogue of Microorganisms (GCM) 10K type strain sequencing project: providing services to taxonomists for standard genome sequencing and annotation.</title>
        <authorList>
            <consortium name="The Broad Institute Genomics Platform"/>
            <consortium name="The Broad Institute Genome Sequencing Center for Infectious Disease"/>
            <person name="Wu L."/>
            <person name="Ma J."/>
        </authorList>
    </citation>
    <scope>NUCLEOTIDE SEQUENCE [LARGE SCALE GENOMIC DNA]</scope>
    <source>
        <strain evidence="3">JCM 11117</strain>
    </source>
</reference>
<feature type="transmembrane region" description="Helical" evidence="1">
    <location>
        <begin position="181"/>
        <end position="202"/>
    </location>
</feature>
<feature type="transmembrane region" description="Helical" evidence="1">
    <location>
        <begin position="340"/>
        <end position="361"/>
    </location>
</feature>
<protein>
    <recommendedName>
        <fullName evidence="4">Integral membrane protein</fullName>
    </recommendedName>
</protein>
<keyword evidence="3" id="KW-1185">Reference proteome</keyword>
<accession>A0ABP3YX62</accession>
<evidence type="ECO:0000313" key="3">
    <source>
        <dbReference type="Proteomes" id="UP001499967"/>
    </source>
</evidence>
<feature type="transmembrane region" description="Helical" evidence="1">
    <location>
        <begin position="267"/>
        <end position="290"/>
    </location>
</feature>
<feature type="transmembrane region" description="Helical" evidence="1">
    <location>
        <begin position="297"/>
        <end position="320"/>
    </location>
</feature>
<evidence type="ECO:0000256" key="1">
    <source>
        <dbReference type="SAM" id="Phobius"/>
    </source>
</evidence>
<feature type="transmembrane region" description="Helical" evidence="1">
    <location>
        <begin position="399"/>
        <end position="415"/>
    </location>
</feature>
<gene>
    <name evidence="2" type="ORF">GCM10009559_78530</name>
</gene>
<feature type="transmembrane region" description="Helical" evidence="1">
    <location>
        <begin position="18"/>
        <end position="39"/>
    </location>
</feature>
<feature type="transmembrane region" description="Helical" evidence="1">
    <location>
        <begin position="214"/>
        <end position="247"/>
    </location>
</feature>
<dbReference type="Proteomes" id="UP001499967">
    <property type="component" value="Unassembled WGS sequence"/>
</dbReference>
<sequence length="440" mass="45332">MPVTVARRSRISGSAADLAVVLAAALVVVAAAVVGRALLAGGTDIFLPFPPLLAEWLPHAGPGTPAALAVAALVVAHGPAPAQRLTWGRLLAVAYAGAVAWTVSLALVDGWQRGVVERLTSSQEYLHDVPRVGDVGTLLRTFADHILTDRPGFWTTHVGAHPPGALLTFVWLDRLGLGGGGAAGLFVMLVGASAPVAVAVAARALGAEDLARRALPFGVLLPGAVWVGVSADGMFAAVLAWGVALLAIGSTGRGLRADLAAVTAGVLLGWCLYLSYGLVLGGLPALAVLIHTRRLRAGLFAAAGTLAVVAAFTASGFWWFTGFEHVRVIYAASIAQTRPYSYFVWANLAAVAFTVGPAVVAALRRAQALPTGVVLLVGAAVAAILLADLSGMSKAEVERIWLPFAGFLVLPCALLPHPRRWLGAQAALALAVNHLLLTVW</sequence>